<dbReference type="SUPFAM" id="SSF52540">
    <property type="entry name" value="P-loop containing nucleoside triphosphate hydrolases"/>
    <property type="match status" value="1"/>
</dbReference>
<keyword evidence="3" id="KW-1185">Reference proteome</keyword>
<dbReference type="CDD" id="cd19481">
    <property type="entry name" value="RecA-like_protease"/>
    <property type="match status" value="1"/>
</dbReference>
<dbReference type="RefSeq" id="WP_183721046.1">
    <property type="nucleotide sequence ID" value="NZ_JACHGO010000007.1"/>
</dbReference>
<dbReference type="InterPro" id="IPR027417">
    <property type="entry name" value="P-loop_NTPase"/>
</dbReference>
<name>A0A7W8FGV7_9BACT</name>
<dbReference type="InterPro" id="IPR003593">
    <property type="entry name" value="AAA+_ATPase"/>
</dbReference>
<dbReference type="InterPro" id="IPR003959">
    <property type="entry name" value="ATPase_AAA_core"/>
</dbReference>
<dbReference type="Pfam" id="PF00004">
    <property type="entry name" value="AAA"/>
    <property type="match status" value="1"/>
</dbReference>
<protein>
    <submittedName>
        <fullName evidence="2">SpoVK/Ycf46/Vps4 family AAA+-type ATPase</fullName>
    </submittedName>
</protein>
<accession>A0A7W8FGV7</accession>
<comment type="caution">
    <text evidence="2">The sequence shown here is derived from an EMBL/GenBank/DDBJ whole genome shotgun (WGS) entry which is preliminary data.</text>
</comment>
<dbReference type="AlphaFoldDB" id="A0A7W8FGV7"/>
<proteinExistence type="predicted"/>
<evidence type="ECO:0000313" key="3">
    <source>
        <dbReference type="Proteomes" id="UP000539075"/>
    </source>
</evidence>
<dbReference type="Proteomes" id="UP000539075">
    <property type="component" value="Unassembled WGS sequence"/>
</dbReference>
<dbReference type="SMART" id="SM00382">
    <property type="entry name" value="AAA"/>
    <property type="match status" value="1"/>
</dbReference>
<dbReference type="GO" id="GO:0016887">
    <property type="term" value="F:ATP hydrolysis activity"/>
    <property type="evidence" value="ECO:0007669"/>
    <property type="project" value="InterPro"/>
</dbReference>
<dbReference type="GO" id="GO:0005524">
    <property type="term" value="F:ATP binding"/>
    <property type="evidence" value="ECO:0007669"/>
    <property type="project" value="InterPro"/>
</dbReference>
<gene>
    <name evidence="2" type="ORF">HNQ38_002432</name>
</gene>
<organism evidence="2 3">
    <name type="scientific">Desulfovibrio intestinalis</name>
    <dbReference type="NCBI Taxonomy" id="58621"/>
    <lineage>
        <taxon>Bacteria</taxon>
        <taxon>Pseudomonadati</taxon>
        <taxon>Thermodesulfobacteriota</taxon>
        <taxon>Desulfovibrionia</taxon>
        <taxon>Desulfovibrionales</taxon>
        <taxon>Desulfovibrionaceae</taxon>
        <taxon>Desulfovibrio</taxon>
    </lineage>
</organism>
<evidence type="ECO:0000259" key="1">
    <source>
        <dbReference type="SMART" id="SM00382"/>
    </source>
</evidence>
<dbReference type="Gene3D" id="3.40.50.300">
    <property type="entry name" value="P-loop containing nucleotide triphosphate hydrolases"/>
    <property type="match status" value="1"/>
</dbReference>
<feature type="domain" description="AAA+ ATPase" evidence="1">
    <location>
        <begin position="118"/>
        <end position="250"/>
    </location>
</feature>
<sequence length="324" mass="36167">MATASQVTTLIRAFKENDRDRFISTAIQLAAHETKLGHGTVALEIRQLVDAIKGQPLHAKVLSFKDNAAAEISDLVIVSHPEERLPEAILPSRVLSQIERLLLEYKQRAKLHAHGMLPRRKSLLAGPPGTGKTMTARILAGELHLPLYTVLMDKLVTKYMGETSAKLRQIFFHMTQHRGVYLFDEFDAIGGERSRANDVGEMRRVLNTFLQLLEQDASESIIVAATNEATILDAALFRRFDDVLYYASPDRATIEQLLPNKLGFFWRPPECMDSVVNAAEGLSHAEISEACADAMKNNILHDKTEVQQDDLVAALLARKAKYAR</sequence>
<evidence type="ECO:0000313" key="2">
    <source>
        <dbReference type="EMBL" id="MBB5144321.1"/>
    </source>
</evidence>
<dbReference type="PANTHER" id="PTHR23077:SF198">
    <property type="entry name" value="ATP-DEPENDENT ZINC METALLOPROTEASE FTSH"/>
    <property type="match status" value="1"/>
</dbReference>
<reference evidence="2 3" key="1">
    <citation type="submission" date="2020-08" db="EMBL/GenBank/DDBJ databases">
        <title>Genomic Encyclopedia of Type Strains, Phase IV (KMG-IV): sequencing the most valuable type-strain genomes for metagenomic binning, comparative biology and taxonomic classification.</title>
        <authorList>
            <person name="Goeker M."/>
        </authorList>
    </citation>
    <scope>NUCLEOTIDE SEQUENCE [LARGE SCALE GENOMIC DNA]</scope>
    <source>
        <strain evidence="2 3">DSM 11275</strain>
    </source>
</reference>
<dbReference type="PANTHER" id="PTHR23077">
    <property type="entry name" value="AAA-FAMILY ATPASE"/>
    <property type="match status" value="1"/>
</dbReference>
<dbReference type="InterPro" id="IPR050168">
    <property type="entry name" value="AAA_ATPase_domain"/>
</dbReference>
<dbReference type="EMBL" id="JACHGO010000007">
    <property type="protein sequence ID" value="MBB5144321.1"/>
    <property type="molecule type" value="Genomic_DNA"/>
</dbReference>